<dbReference type="AlphaFoldDB" id="O44318"/>
<dbReference type="InterPro" id="IPR036236">
    <property type="entry name" value="Znf_C2H2_sf"/>
</dbReference>
<keyword evidence="1" id="KW-0863">Zinc-finger</keyword>
<evidence type="ECO:0000256" key="1">
    <source>
        <dbReference type="PROSITE-ProRule" id="PRU00042"/>
    </source>
</evidence>
<feature type="non-terminal residue" evidence="5">
    <location>
        <position position="1"/>
    </location>
</feature>
<dbReference type="PANTHER" id="PTHR19446">
    <property type="entry name" value="REVERSE TRANSCRIPTASES"/>
    <property type="match status" value="1"/>
</dbReference>
<feature type="domain" description="Reverse transcriptase" evidence="4">
    <location>
        <begin position="482"/>
        <end position="760"/>
    </location>
</feature>
<sequence length="1168" mass="132017">GIDGYMFGYARASGSTSVSIQSSSMTEGETNERATPRASDSSSVSIQSSCVTEGECLPPTDNCNPSVENQLPCVTEGRFERVGSLVTVRLPFRKVACDLCSKEFLTYSKFAVHQANFHNSETQACCTYCGKSDGNHHSIACHVPKCPWRRTVTFAANLSNFLCDLCNDSFKTKSGLSQHKRHKHPCSRNAERILSLGVRTPSARPRQVVWSEEETRTLREVEVVYSGQKNINVLCAGHLPGKTSKQVSDKRRDLHRIRSSNVHGTPTTQSRGDPVEQVEEYEELDWEGMHPFPDPDSKFCSYLDQLRDQKGLTEPVWQEIEIVAQEWVENLAHVQSSWNHERTTKQVPENNTPARRPFKRRLHRVERYKRFQRMYDLQRKRLAEEILDGREAVTCNLKKEEIKDHYDQVYGVSNDRVSLDDCPRPPGANNTDLLKPFTPTEVMDSLQGMKNGAPGPDKITLPFLQKRLKNGIHVSLANVFNLWQFSGRIPECMKSNRSVLIPKGKSNLRDVRNWRPITISSIVLRLYTRILARRLERAVQINPRQRGFVPQAGCRDNIFLLQSAMRRAKRKGTLALGLLDLSKAFDTVGHKHLLTSLERFAVHPHFVRIVEDMYSGCSTSFRVGSQSTRPIVLMRGVKQGDPMSPILFNIALDPLLRQLEEESRGFMFREGQAPVSSLAYADDMALLAKDHASLQSMLGTVDKFCSGNGLGLNIAKSAGLLIRGANKTFTVNDCPSWLVNGETLPMIGPEQTYRYLGASICPWTGINSGPVKPTLEKWIANITESPLKPHQRVDILCKYALPRLFYQLELGTLNFKELKELDSMVKQAVKRWCHLPACTADGLLYSRHRDGGLAVVKLESLVPCLKIKTNLRLVHSTDPVISSLAESDGLVGAIEGIAQKAGLPIPTPDQRSGTYHSNWRDMERRSWERLALHGQGVELFKGSRSANHWLPRPVGMKPHHWVKCLAMRANVYPTKRGLSRGNLSKNKDSAKCRGCTSMRETLCHLSGQCPKLKSMRIRRHNKICEHLIAEASFKGWKVLQEPTLVTDNGERRRPDLIFHRDDKAVVVDVTVRYEISKDTLREAYASKVRRYGCLTEQIKDLTGATSVVFHGFPMGARGAWFPESSDVMADLNIRSKYFEEFLCRRTILYTLDLLWKSNNEQYLERLAP</sequence>
<dbReference type="PROSITE" id="PS00028">
    <property type="entry name" value="ZINC_FINGER_C2H2_1"/>
    <property type="match status" value="2"/>
</dbReference>
<dbReference type="CDD" id="cd01650">
    <property type="entry name" value="RT_nLTR_like"/>
    <property type="match status" value="1"/>
</dbReference>
<name>O44318_LIMPO</name>
<reference evidence="5" key="2">
    <citation type="journal article" date="1999" name="Mol. Biol. Evol.">
        <title>The domain structure and retrotransposition mechanism of R2 elements are conserved throughout arthropods.</title>
        <authorList>
            <person name="Burke W.D."/>
            <person name="Malik H.S."/>
            <person name="Jones J.P."/>
            <person name="Eickbush T.H."/>
        </authorList>
    </citation>
    <scope>NUCLEOTIDE SEQUENCE</scope>
</reference>
<dbReference type="InterPro" id="IPR000477">
    <property type="entry name" value="RT_dom"/>
</dbReference>
<keyword evidence="1" id="KW-0479">Metal-binding</keyword>
<dbReference type="PROSITE" id="PS50878">
    <property type="entry name" value="RT_POL"/>
    <property type="match status" value="1"/>
</dbReference>
<evidence type="ECO:0000259" key="4">
    <source>
        <dbReference type="PROSITE" id="PS50878"/>
    </source>
</evidence>
<dbReference type="OrthoDB" id="8922241at2759"/>
<proteinExistence type="predicted"/>
<feature type="domain" description="C2H2-type" evidence="3">
    <location>
        <begin position="161"/>
        <end position="189"/>
    </location>
</feature>
<dbReference type="PROSITE" id="PS50157">
    <property type="entry name" value="ZINC_FINGER_C2H2_2"/>
    <property type="match status" value="2"/>
</dbReference>
<dbReference type="GO" id="GO:0008270">
    <property type="term" value="F:zinc ion binding"/>
    <property type="evidence" value="ECO:0007669"/>
    <property type="project" value="UniProtKB-KW"/>
</dbReference>
<keyword evidence="5" id="KW-0548">Nucleotidyltransferase</keyword>
<dbReference type="InterPro" id="IPR043502">
    <property type="entry name" value="DNA/RNA_pol_sf"/>
</dbReference>
<accession>O44318</accession>
<dbReference type="GO" id="GO:0003964">
    <property type="term" value="F:RNA-directed DNA polymerase activity"/>
    <property type="evidence" value="ECO:0007669"/>
    <property type="project" value="UniProtKB-KW"/>
</dbReference>
<dbReference type="PIR" id="T30935">
    <property type="entry name" value="T30935"/>
</dbReference>
<dbReference type="SUPFAM" id="SSF57667">
    <property type="entry name" value="beta-beta-alpha zinc fingers"/>
    <property type="match status" value="1"/>
</dbReference>
<dbReference type="SUPFAM" id="SSF56672">
    <property type="entry name" value="DNA/RNA polymerases"/>
    <property type="match status" value="1"/>
</dbReference>
<dbReference type="InterPro" id="IPR013087">
    <property type="entry name" value="Znf_C2H2_type"/>
</dbReference>
<feature type="domain" description="C2H2-type" evidence="3">
    <location>
        <begin position="95"/>
        <end position="123"/>
    </location>
</feature>
<evidence type="ECO:0000256" key="2">
    <source>
        <dbReference type="SAM" id="MobiDB-lite"/>
    </source>
</evidence>
<protein>
    <submittedName>
        <fullName evidence="5">Reverse transcriptase</fullName>
    </submittedName>
</protein>
<dbReference type="Pfam" id="PF00078">
    <property type="entry name" value="RVT_1"/>
    <property type="match status" value="1"/>
</dbReference>
<keyword evidence="5" id="KW-0808">Transferase</keyword>
<reference evidence="5" key="1">
    <citation type="journal article" date="1998" name="Nature">
        <title>Are retrotransposons long-term hitchhikers?</title>
        <authorList>
            <person name="Burke W.D."/>
            <person name="Malik H.S."/>
            <person name="Lathe W.C. 3rd"/>
            <person name="Eickbush T.H."/>
        </authorList>
    </citation>
    <scope>NUCLEOTIDE SEQUENCE</scope>
</reference>
<dbReference type="EMBL" id="AF015814">
    <property type="protein sequence ID" value="AAC34904.1"/>
    <property type="molecule type" value="Genomic_DNA"/>
</dbReference>
<evidence type="ECO:0000259" key="3">
    <source>
        <dbReference type="PROSITE" id="PS50157"/>
    </source>
</evidence>
<organism evidence="5">
    <name type="scientific">Limulus polyphemus</name>
    <name type="common">Atlantic horseshoe crab</name>
    <dbReference type="NCBI Taxonomy" id="6850"/>
    <lineage>
        <taxon>Eukaryota</taxon>
        <taxon>Metazoa</taxon>
        <taxon>Ecdysozoa</taxon>
        <taxon>Arthropoda</taxon>
        <taxon>Chelicerata</taxon>
        <taxon>Merostomata</taxon>
        <taxon>Xiphosura</taxon>
        <taxon>Limulidae</taxon>
        <taxon>Limulus</taxon>
    </lineage>
</organism>
<feature type="region of interest" description="Disordered" evidence="2">
    <location>
        <begin position="18"/>
        <end position="44"/>
    </location>
</feature>
<keyword evidence="5" id="KW-0695">RNA-directed DNA polymerase</keyword>
<dbReference type="SMART" id="SM00355">
    <property type="entry name" value="ZnF_C2H2"/>
    <property type="match status" value="2"/>
</dbReference>
<evidence type="ECO:0000313" key="5">
    <source>
        <dbReference type="EMBL" id="AAC34904.1"/>
    </source>
</evidence>
<keyword evidence="1" id="KW-0862">Zinc</keyword>